<keyword evidence="3" id="KW-0809">Transit peptide</keyword>
<evidence type="ECO:0000313" key="6">
    <source>
        <dbReference type="EMBL" id="KAK2645352.1"/>
    </source>
</evidence>
<dbReference type="GO" id="GO:0000375">
    <property type="term" value="P:RNA splicing, via transesterification reactions"/>
    <property type="evidence" value="ECO:0007669"/>
    <property type="project" value="InterPro"/>
</dbReference>
<protein>
    <submittedName>
        <fullName evidence="6">Uncharacterized protein</fullName>
    </submittedName>
</protein>
<proteinExistence type="predicted"/>
<keyword evidence="2" id="KW-0677">Repeat</keyword>
<dbReference type="PANTHER" id="PTHR31846">
    <property type="entry name" value="CRS1 / YHBY (CRM) DOMAIN-CONTAINING PROTEIN"/>
    <property type="match status" value="1"/>
</dbReference>
<dbReference type="Proteomes" id="UP001280121">
    <property type="component" value="Unassembled WGS sequence"/>
</dbReference>
<reference evidence="6" key="1">
    <citation type="journal article" date="2023" name="Plant J.">
        <title>Genome sequences and population genomics provide insights into the demographic history, inbreeding, and mutation load of two 'living fossil' tree species of Dipteronia.</title>
        <authorList>
            <person name="Feng Y."/>
            <person name="Comes H.P."/>
            <person name="Chen J."/>
            <person name="Zhu S."/>
            <person name="Lu R."/>
            <person name="Zhang X."/>
            <person name="Li P."/>
            <person name="Qiu J."/>
            <person name="Olsen K.M."/>
            <person name="Qiu Y."/>
        </authorList>
    </citation>
    <scope>NUCLEOTIDE SEQUENCE</scope>
    <source>
        <strain evidence="6">KIB01</strain>
    </source>
</reference>
<dbReference type="GO" id="GO:1990904">
    <property type="term" value="C:ribonucleoprotein complex"/>
    <property type="evidence" value="ECO:0007669"/>
    <property type="project" value="UniProtKB-KW"/>
</dbReference>
<name>A0AAD9U041_9ROSI</name>
<dbReference type="GO" id="GO:0006397">
    <property type="term" value="P:mRNA processing"/>
    <property type="evidence" value="ECO:0007669"/>
    <property type="project" value="UniProtKB-KW"/>
</dbReference>
<evidence type="ECO:0000256" key="4">
    <source>
        <dbReference type="ARBA" id="ARBA00023187"/>
    </source>
</evidence>
<organism evidence="6 7">
    <name type="scientific">Dipteronia dyeriana</name>
    <dbReference type="NCBI Taxonomy" id="168575"/>
    <lineage>
        <taxon>Eukaryota</taxon>
        <taxon>Viridiplantae</taxon>
        <taxon>Streptophyta</taxon>
        <taxon>Embryophyta</taxon>
        <taxon>Tracheophyta</taxon>
        <taxon>Spermatophyta</taxon>
        <taxon>Magnoliopsida</taxon>
        <taxon>eudicotyledons</taxon>
        <taxon>Gunneridae</taxon>
        <taxon>Pentapetalae</taxon>
        <taxon>rosids</taxon>
        <taxon>malvids</taxon>
        <taxon>Sapindales</taxon>
        <taxon>Sapindaceae</taxon>
        <taxon>Hippocastanoideae</taxon>
        <taxon>Acereae</taxon>
        <taxon>Dipteronia</taxon>
    </lineage>
</organism>
<gene>
    <name evidence="6" type="ORF">Ddye_020547</name>
</gene>
<evidence type="ECO:0000313" key="7">
    <source>
        <dbReference type="Proteomes" id="UP001280121"/>
    </source>
</evidence>
<evidence type="ECO:0000256" key="2">
    <source>
        <dbReference type="ARBA" id="ARBA00022737"/>
    </source>
</evidence>
<evidence type="ECO:0000256" key="3">
    <source>
        <dbReference type="ARBA" id="ARBA00022946"/>
    </source>
</evidence>
<dbReference type="EMBL" id="JANJYI010000006">
    <property type="protein sequence ID" value="KAK2645352.1"/>
    <property type="molecule type" value="Genomic_DNA"/>
</dbReference>
<keyword evidence="1" id="KW-0507">mRNA processing</keyword>
<keyword evidence="5" id="KW-0687">Ribonucleoprotein</keyword>
<keyword evidence="7" id="KW-1185">Reference proteome</keyword>
<dbReference type="GO" id="GO:0003729">
    <property type="term" value="F:mRNA binding"/>
    <property type="evidence" value="ECO:0007669"/>
    <property type="project" value="InterPro"/>
</dbReference>
<dbReference type="SUPFAM" id="SSF75471">
    <property type="entry name" value="YhbY-like"/>
    <property type="match status" value="1"/>
</dbReference>
<evidence type="ECO:0000256" key="5">
    <source>
        <dbReference type="ARBA" id="ARBA00023274"/>
    </source>
</evidence>
<dbReference type="InterPro" id="IPR035920">
    <property type="entry name" value="YhbY-like_sf"/>
</dbReference>
<sequence>MQTCLPHYKPLFRLLPYGARHSLRDKDMTALLWLARNMPPHFVFVRNRELQGLAKAMAKLWENSALANIAIKRGVLNTCNERKAEELKVTHYDNMPLECR</sequence>
<dbReference type="InterPro" id="IPR045278">
    <property type="entry name" value="CRS1/CFM2/CFM3"/>
</dbReference>
<accession>A0AAD9U041</accession>
<keyword evidence="4" id="KW-0508">mRNA splicing</keyword>
<dbReference type="AlphaFoldDB" id="A0AAD9U041"/>
<dbReference type="PANTHER" id="PTHR31846:SF7">
    <property type="entry name" value="CRS1 _ YHBY (CRM) DOMAIN-CONTAINING PROTEIN"/>
    <property type="match status" value="1"/>
</dbReference>
<evidence type="ECO:0000256" key="1">
    <source>
        <dbReference type="ARBA" id="ARBA00022664"/>
    </source>
</evidence>
<comment type="caution">
    <text evidence="6">The sequence shown here is derived from an EMBL/GenBank/DDBJ whole genome shotgun (WGS) entry which is preliminary data.</text>
</comment>